<dbReference type="Gene3D" id="1.10.8.10">
    <property type="entry name" value="DNA helicase RuvA subunit, C-terminal domain"/>
    <property type="match status" value="1"/>
</dbReference>
<reference evidence="4 5" key="1">
    <citation type="submission" date="2019-03" db="EMBL/GenBank/DDBJ databases">
        <title>Single cell metagenomics reveals metabolic interactions within the superorganism composed of flagellate Streblomastix strix and complex community of Bacteroidetes bacteria on its surface.</title>
        <authorList>
            <person name="Treitli S.C."/>
            <person name="Kolisko M."/>
            <person name="Husnik F."/>
            <person name="Keeling P."/>
            <person name="Hampl V."/>
        </authorList>
    </citation>
    <scope>NUCLEOTIDE SEQUENCE [LARGE SCALE GENOMIC DNA]</scope>
    <source>
        <strain evidence="4">ST1C</strain>
    </source>
</reference>
<dbReference type="PANTHER" id="PTHR12281:SF31">
    <property type="entry name" value="DCN1-LIKE PROTEIN 3"/>
    <property type="match status" value="1"/>
</dbReference>
<dbReference type="Gene3D" id="1.10.238.10">
    <property type="entry name" value="EF-hand"/>
    <property type="match status" value="1"/>
</dbReference>
<keyword evidence="1" id="KW-0833">Ubl conjugation pathway</keyword>
<dbReference type="InterPro" id="IPR042460">
    <property type="entry name" value="DCN1-like_PONY"/>
</dbReference>
<dbReference type="Proteomes" id="UP000324800">
    <property type="component" value="Unassembled WGS sequence"/>
</dbReference>
<accession>A0A5J4VKR2</accession>
<keyword evidence="4" id="KW-0436">Ligase</keyword>
<evidence type="ECO:0000256" key="1">
    <source>
        <dbReference type="ARBA" id="ARBA00022786"/>
    </source>
</evidence>
<dbReference type="Pfam" id="PF14555">
    <property type="entry name" value="UBA_4"/>
    <property type="match status" value="1"/>
</dbReference>
<dbReference type="PANTHER" id="PTHR12281">
    <property type="entry name" value="RP42 RELATED"/>
    <property type="match status" value="1"/>
</dbReference>
<dbReference type="SUPFAM" id="SSF46934">
    <property type="entry name" value="UBA-like"/>
    <property type="match status" value="1"/>
</dbReference>
<dbReference type="AlphaFoldDB" id="A0A5J4VKR2"/>
<gene>
    <name evidence="4" type="ORF">EZS28_021235</name>
</gene>
<proteinExistence type="predicted"/>
<evidence type="ECO:0000259" key="3">
    <source>
        <dbReference type="PROSITE" id="PS51229"/>
    </source>
</evidence>
<dbReference type="GO" id="GO:0032182">
    <property type="term" value="F:ubiquitin-like protein binding"/>
    <property type="evidence" value="ECO:0007669"/>
    <property type="project" value="TreeGrafter"/>
</dbReference>
<dbReference type="Gene3D" id="1.10.238.200">
    <property type="entry name" value="Cullin, PONY binding domain"/>
    <property type="match status" value="1"/>
</dbReference>
<dbReference type="GO" id="GO:0000151">
    <property type="term" value="C:ubiquitin ligase complex"/>
    <property type="evidence" value="ECO:0007669"/>
    <property type="project" value="TreeGrafter"/>
</dbReference>
<dbReference type="EMBL" id="SNRW01006354">
    <property type="protein sequence ID" value="KAA6383237.1"/>
    <property type="molecule type" value="Genomic_DNA"/>
</dbReference>
<dbReference type="PROSITE" id="PS51229">
    <property type="entry name" value="DCUN1"/>
    <property type="match status" value="1"/>
</dbReference>
<dbReference type="GO" id="GO:0016874">
    <property type="term" value="F:ligase activity"/>
    <property type="evidence" value="ECO:0007669"/>
    <property type="project" value="UniProtKB-KW"/>
</dbReference>
<dbReference type="GO" id="GO:0045116">
    <property type="term" value="P:protein neddylation"/>
    <property type="evidence" value="ECO:0007669"/>
    <property type="project" value="TreeGrafter"/>
</dbReference>
<dbReference type="InterPro" id="IPR009060">
    <property type="entry name" value="UBA-like_sf"/>
</dbReference>
<sequence>MSGPKNIAALKEQVTSILDCSDTVAERVLQRSGYNVEQAVNEFYDHPERYSEPTPPPKPVQKPPPKPIVFGGVSNQQKLNQFYRKYKDKDTDTIQVDGVSQFLDDIHVNPEDIISLVIMWQFNAKMKFIFTEEEFINGCKKLGVDDAASFQRKVGDLRNLIKDQRTFQEFFKFVFNYYLEGRRVKVLQIADVIDLLPILLKDRFPHLDQFLRFLNEKKISTINSDTWDLLLDFGREVRVDCSNYSEDSNWPTLLEDYTNWVLKQKGARR</sequence>
<dbReference type="GO" id="GO:0097602">
    <property type="term" value="F:cullin family protein binding"/>
    <property type="evidence" value="ECO:0007669"/>
    <property type="project" value="TreeGrafter"/>
</dbReference>
<comment type="caution">
    <text evidence="4">The sequence shown here is derived from an EMBL/GenBank/DDBJ whole genome shotgun (WGS) entry which is preliminary data.</text>
</comment>
<evidence type="ECO:0000256" key="2">
    <source>
        <dbReference type="RuleBase" id="RU410713"/>
    </source>
</evidence>
<evidence type="ECO:0000313" key="5">
    <source>
        <dbReference type="Proteomes" id="UP000324800"/>
    </source>
</evidence>
<protein>
    <recommendedName>
        <fullName evidence="2">Defective in cullin neddylation protein</fullName>
    </recommendedName>
</protein>
<feature type="domain" description="DCUN1" evidence="3">
    <location>
        <begin position="74"/>
        <end position="262"/>
    </location>
</feature>
<dbReference type="Pfam" id="PF03556">
    <property type="entry name" value="Cullin_binding"/>
    <property type="match status" value="1"/>
</dbReference>
<dbReference type="OrthoDB" id="286637at2759"/>
<evidence type="ECO:0000313" key="4">
    <source>
        <dbReference type="EMBL" id="KAA6383237.1"/>
    </source>
</evidence>
<name>A0A5J4VKR2_9EUKA</name>
<organism evidence="4 5">
    <name type="scientific">Streblomastix strix</name>
    <dbReference type="NCBI Taxonomy" id="222440"/>
    <lineage>
        <taxon>Eukaryota</taxon>
        <taxon>Metamonada</taxon>
        <taxon>Preaxostyla</taxon>
        <taxon>Oxymonadida</taxon>
        <taxon>Streblomastigidae</taxon>
        <taxon>Streblomastix</taxon>
    </lineage>
</organism>
<comment type="function">
    <text evidence="2">Neddylation of cullins play an essential role in the regulation of SCF-type complexes activity.</text>
</comment>
<dbReference type="InterPro" id="IPR005176">
    <property type="entry name" value="PONY_dom"/>
</dbReference>
<dbReference type="GO" id="GO:0031624">
    <property type="term" value="F:ubiquitin conjugating enzyme binding"/>
    <property type="evidence" value="ECO:0007669"/>
    <property type="project" value="TreeGrafter"/>
</dbReference>
<dbReference type="InterPro" id="IPR014764">
    <property type="entry name" value="DCN-prot"/>
</dbReference>